<protein>
    <submittedName>
        <fullName evidence="1">Uncharacterized protein</fullName>
    </submittedName>
</protein>
<gene>
    <name evidence="1" type="ORF">EYF80_005563</name>
</gene>
<organism evidence="1 2">
    <name type="scientific">Liparis tanakae</name>
    <name type="common">Tanaka's snailfish</name>
    <dbReference type="NCBI Taxonomy" id="230148"/>
    <lineage>
        <taxon>Eukaryota</taxon>
        <taxon>Metazoa</taxon>
        <taxon>Chordata</taxon>
        <taxon>Craniata</taxon>
        <taxon>Vertebrata</taxon>
        <taxon>Euteleostomi</taxon>
        <taxon>Actinopterygii</taxon>
        <taxon>Neopterygii</taxon>
        <taxon>Teleostei</taxon>
        <taxon>Neoteleostei</taxon>
        <taxon>Acanthomorphata</taxon>
        <taxon>Eupercaria</taxon>
        <taxon>Perciformes</taxon>
        <taxon>Cottioidei</taxon>
        <taxon>Cottales</taxon>
        <taxon>Liparidae</taxon>
        <taxon>Liparis</taxon>
    </lineage>
</organism>
<evidence type="ECO:0000313" key="2">
    <source>
        <dbReference type="Proteomes" id="UP000314294"/>
    </source>
</evidence>
<proteinExistence type="predicted"/>
<dbReference type="AlphaFoldDB" id="A0A4Z2J230"/>
<comment type="caution">
    <text evidence="1">The sequence shown here is derived from an EMBL/GenBank/DDBJ whole genome shotgun (WGS) entry which is preliminary data.</text>
</comment>
<sequence length="148" mass="16088">MAAEKSLGVQRDLNVGGMLDGVTDQNQVGDRRLLVPVGRLLGVGAAHTDMAGAVEHLEGDNRQVADDEPHDGGLVHAGADAVGQRQLLRQLVEHLRLLPTPGSRRIPRLLLPPIRAHPAGERRRFLCPCQDESTGVESLYRYQPCPRA</sequence>
<dbReference type="Proteomes" id="UP000314294">
    <property type="component" value="Unassembled WGS sequence"/>
</dbReference>
<reference evidence="1 2" key="1">
    <citation type="submission" date="2019-03" db="EMBL/GenBank/DDBJ databases">
        <title>First draft genome of Liparis tanakae, snailfish: a comprehensive survey of snailfish specific genes.</title>
        <authorList>
            <person name="Kim W."/>
            <person name="Song I."/>
            <person name="Jeong J.-H."/>
            <person name="Kim D."/>
            <person name="Kim S."/>
            <person name="Ryu S."/>
            <person name="Song J.Y."/>
            <person name="Lee S.K."/>
        </authorList>
    </citation>
    <scope>NUCLEOTIDE SEQUENCE [LARGE SCALE GENOMIC DNA]</scope>
    <source>
        <tissue evidence="1">Muscle</tissue>
    </source>
</reference>
<evidence type="ECO:0000313" key="1">
    <source>
        <dbReference type="EMBL" id="TNN84236.1"/>
    </source>
</evidence>
<dbReference type="OrthoDB" id="6021714at2759"/>
<name>A0A4Z2J230_9TELE</name>
<dbReference type="EMBL" id="SRLO01000028">
    <property type="protein sequence ID" value="TNN84236.1"/>
    <property type="molecule type" value="Genomic_DNA"/>
</dbReference>
<keyword evidence="2" id="KW-1185">Reference proteome</keyword>
<accession>A0A4Z2J230</accession>